<evidence type="ECO:0000313" key="9">
    <source>
        <dbReference type="EMBL" id="PIR13966.1"/>
    </source>
</evidence>
<comment type="catalytic activity">
    <reaction evidence="7">
        <text>(6S)-5,6,7,8-tetrahydrofolate + NADP(+) = 7,8-dihydrofolate + NADPH + H(+)</text>
        <dbReference type="Rhea" id="RHEA:15009"/>
        <dbReference type="ChEBI" id="CHEBI:15378"/>
        <dbReference type="ChEBI" id="CHEBI:57451"/>
        <dbReference type="ChEBI" id="CHEBI:57453"/>
        <dbReference type="ChEBI" id="CHEBI:57783"/>
        <dbReference type="ChEBI" id="CHEBI:58349"/>
        <dbReference type="EC" id="1.5.1.3"/>
    </reaction>
</comment>
<comment type="caution">
    <text evidence="9">The sequence shown here is derived from an EMBL/GenBank/DDBJ whole genome shotgun (WGS) entry which is preliminary data.</text>
</comment>
<evidence type="ECO:0000256" key="2">
    <source>
        <dbReference type="ARBA" id="ARBA00009539"/>
    </source>
</evidence>
<evidence type="ECO:0000256" key="5">
    <source>
        <dbReference type="ARBA" id="ARBA00022857"/>
    </source>
</evidence>
<dbReference type="Proteomes" id="UP000230869">
    <property type="component" value="Unassembled WGS sequence"/>
</dbReference>
<feature type="domain" description="DHFR" evidence="8">
    <location>
        <begin position="1"/>
        <end position="168"/>
    </location>
</feature>
<dbReference type="GO" id="GO:0006730">
    <property type="term" value="P:one-carbon metabolic process"/>
    <property type="evidence" value="ECO:0007669"/>
    <property type="project" value="UniProtKB-KW"/>
</dbReference>
<dbReference type="InterPro" id="IPR024072">
    <property type="entry name" value="DHFR-like_dom_sf"/>
</dbReference>
<dbReference type="UniPathway" id="UPA00077">
    <property type="reaction ID" value="UER00158"/>
</dbReference>
<dbReference type="EC" id="1.5.1.3" evidence="3 7"/>
<keyword evidence="6 7" id="KW-0560">Oxidoreductase</keyword>
<evidence type="ECO:0000256" key="1">
    <source>
        <dbReference type="ARBA" id="ARBA00004903"/>
    </source>
</evidence>
<evidence type="ECO:0000256" key="6">
    <source>
        <dbReference type="ARBA" id="ARBA00023002"/>
    </source>
</evidence>
<reference evidence="9 10" key="1">
    <citation type="submission" date="2017-09" db="EMBL/GenBank/DDBJ databases">
        <title>Depth-based differentiation of microbial function through sediment-hosted aquifers and enrichment of novel symbionts in the deep terrestrial subsurface.</title>
        <authorList>
            <person name="Probst A.J."/>
            <person name="Ladd B."/>
            <person name="Jarett J.K."/>
            <person name="Geller-Mcgrath D.E."/>
            <person name="Sieber C.M."/>
            <person name="Emerson J.B."/>
            <person name="Anantharaman K."/>
            <person name="Thomas B.C."/>
            <person name="Malmstrom R."/>
            <person name="Stieglmeier M."/>
            <person name="Klingl A."/>
            <person name="Woyke T."/>
            <person name="Ryan C.M."/>
            <person name="Banfield J.F."/>
        </authorList>
    </citation>
    <scope>NUCLEOTIDE SEQUENCE [LARGE SCALE GENOMIC DNA]</scope>
    <source>
        <strain evidence="9">CG11_big_fil_rev_8_21_14_0_20_39_10</strain>
    </source>
</reference>
<accession>A0A2M6KA54</accession>
<sequence>MISIIAVIGKNNELGKNNKLLWSIPEDMAHFKKLTTGQTVIMGRKTFESIGQALPNRRNIIITRDKNYQIKGCEIFHSLEEAINVVKTVPLPCKGGGQEGVNNEVFIIGGGEIYKQALPFCNKLYLTVVNDEPEADTFFPDWKKFGKIVKEETHENNNLKYRFLEITK</sequence>
<comment type="function">
    <text evidence="7">Key enzyme in folate metabolism. Catalyzes an essential reaction for de novo glycine and purine synthesis, and for DNA precursor synthesis.</text>
</comment>
<dbReference type="EMBL" id="PCWW01000009">
    <property type="protein sequence ID" value="PIR13966.1"/>
    <property type="molecule type" value="Genomic_DNA"/>
</dbReference>
<evidence type="ECO:0000256" key="4">
    <source>
        <dbReference type="ARBA" id="ARBA00022563"/>
    </source>
</evidence>
<proteinExistence type="inferred from homology"/>
<keyword evidence="5 7" id="KW-0521">NADP</keyword>
<comment type="pathway">
    <text evidence="1 7">Cofactor biosynthesis; tetrahydrofolate biosynthesis; 5,6,7,8-tetrahydrofolate from 7,8-dihydrofolate: step 1/1.</text>
</comment>
<dbReference type="GO" id="GO:0046452">
    <property type="term" value="P:dihydrofolate metabolic process"/>
    <property type="evidence" value="ECO:0007669"/>
    <property type="project" value="TreeGrafter"/>
</dbReference>
<dbReference type="PROSITE" id="PS51330">
    <property type="entry name" value="DHFR_2"/>
    <property type="match status" value="1"/>
</dbReference>
<dbReference type="PRINTS" id="PR00070">
    <property type="entry name" value="DHFR"/>
</dbReference>
<evidence type="ECO:0000313" key="10">
    <source>
        <dbReference type="Proteomes" id="UP000230869"/>
    </source>
</evidence>
<dbReference type="Gene3D" id="3.40.430.10">
    <property type="entry name" value="Dihydrofolate Reductase, subunit A"/>
    <property type="match status" value="1"/>
</dbReference>
<comment type="similarity">
    <text evidence="2 7">Belongs to the dihydrofolate reductase family.</text>
</comment>
<dbReference type="GO" id="GO:0016301">
    <property type="term" value="F:kinase activity"/>
    <property type="evidence" value="ECO:0007669"/>
    <property type="project" value="UniProtKB-KW"/>
</dbReference>
<dbReference type="InterPro" id="IPR001796">
    <property type="entry name" value="DHFR_dom"/>
</dbReference>
<dbReference type="GO" id="GO:0005829">
    <property type="term" value="C:cytosol"/>
    <property type="evidence" value="ECO:0007669"/>
    <property type="project" value="TreeGrafter"/>
</dbReference>
<organism evidence="9 10">
    <name type="scientific">Candidatus Falkowbacteria bacterium CG11_big_fil_rev_8_21_14_0_20_39_10</name>
    <dbReference type="NCBI Taxonomy" id="1974570"/>
    <lineage>
        <taxon>Bacteria</taxon>
        <taxon>Candidatus Falkowiibacteriota</taxon>
    </lineage>
</organism>
<protein>
    <recommendedName>
        <fullName evidence="3 7">Dihydrofolate reductase</fullName>
        <ecNumber evidence="3 7">1.5.1.3</ecNumber>
    </recommendedName>
</protein>
<dbReference type="GO" id="GO:0046655">
    <property type="term" value="P:folic acid metabolic process"/>
    <property type="evidence" value="ECO:0007669"/>
    <property type="project" value="TreeGrafter"/>
</dbReference>
<gene>
    <name evidence="9" type="ORF">COV49_00495</name>
</gene>
<keyword evidence="4 7" id="KW-0554">One-carbon metabolism</keyword>
<dbReference type="PANTHER" id="PTHR48069:SF3">
    <property type="entry name" value="DIHYDROFOLATE REDUCTASE"/>
    <property type="match status" value="1"/>
</dbReference>
<dbReference type="SUPFAM" id="SSF53597">
    <property type="entry name" value="Dihydrofolate reductase-like"/>
    <property type="match status" value="1"/>
</dbReference>
<dbReference type="PIRSF" id="PIRSF000194">
    <property type="entry name" value="DHFR"/>
    <property type="match status" value="1"/>
</dbReference>
<evidence type="ECO:0000256" key="7">
    <source>
        <dbReference type="PIRNR" id="PIRNR000194"/>
    </source>
</evidence>
<keyword evidence="9" id="KW-0418">Kinase</keyword>
<dbReference type="CDD" id="cd00209">
    <property type="entry name" value="DHFR"/>
    <property type="match status" value="1"/>
</dbReference>
<dbReference type="GO" id="GO:0046654">
    <property type="term" value="P:tetrahydrofolate biosynthetic process"/>
    <property type="evidence" value="ECO:0007669"/>
    <property type="project" value="UniProtKB-UniPathway"/>
</dbReference>
<dbReference type="AlphaFoldDB" id="A0A2M6KA54"/>
<dbReference type="PANTHER" id="PTHR48069">
    <property type="entry name" value="DIHYDROFOLATE REDUCTASE"/>
    <property type="match status" value="1"/>
</dbReference>
<name>A0A2M6KA54_9BACT</name>
<evidence type="ECO:0000256" key="3">
    <source>
        <dbReference type="ARBA" id="ARBA00012856"/>
    </source>
</evidence>
<dbReference type="GO" id="GO:0004146">
    <property type="term" value="F:dihydrofolate reductase activity"/>
    <property type="evidence" value="ECO:0007669"/>
    <property type="project" value="UniProtKB-EC"/>
</dbReference>
<dbReference type="GO" id="GO:0050661">
    <property type="term" value="F:NADP binding"/>
    <property type="evidence" value="ECO:0007669"/>
    <property type="project" value="InterPro"/>
</dbReference>
<evidence type="ECO:0000259" key="8">
    <source>
        <dbReference type="PROSITE" id="PS51330"/>
    </source>
</evidence>
<dbReference type="Pfam" id="PF00186">
    <property type="entry name" value="DHFR_1"/>
    <property type="match status" value="1"/>
</dbReference>
<keyword evidence="9" id="KW-0808">Transferase</keyword>
<dbReference type="InterPro" id="IPR012259">
    <property type="entry name" value="DHFR"/>
</dbReference>